<feature type="binding site" evidence="10">
    <location>
        <position position="173"/>
    </location>
    <ligand>
        <name>Zn(2+)</name>
        <dbReference type="ChEBI" id="CHEBI:29105"/>
    </ligand>
</feature>
<dbReference type="EMBL" id="LSSN01005998">
    <property type="protein sequence ID" value="OMJ07672.1"/>
    <property type="molecule type" value="Genomic_DNA"/>
</dbReference>
<evidence type="ECO:0000313" key="16">
    <source>
        <dbReference type="Proteomes" id="UP000187283"/>
    </source>
</evidence>
<evidence type="ECO:0000259" key="14">
    <source>
        <dbReference type="Pfam" id="PF00899"/>
    </source>
</evidence>
<dbReference type="GO" id="GO:0005524">
    <property type="term" value="F:ATP binding"/>
    <property type="evidence" value="ECO:0007669"/>
    <property type="project" value="UniProtKB-KW"/>
</dbReference>
<organism evidence="15 16">
    <name type="scientific">Smittium culicis</name>
    <dbReference type="NCBI Taxonomy" id="133412"/>
    <lineage>
        <taxon>Eukaryota</taxon>
        <taxon>Fungi</taxon>
        <taxon>Fungi incertae sedis</taxon>
        <taxon>Zoopagomycota</taxon>
        <taxon>Kickxellomycotina</taxon>
        <taxon>Harpellomycetes</taxon>
        <taxon>Harpellales</taxon>
        <taxon>Legeriomycetaceae</taxon>
        <taxon>Smittium</taxon>
    </lineage>
</organism>
<accession>A0A1R1WZ59</accession>
<evidence type="ECO:0000256" key="9">
    <source>
        <dbReference type="PIRSR" id="PIRSR039133-2"/>
    </source>
</evidence>
<dbReference type="STRING" id="133412.A0A1R1WZ59"/>
<comment type="caution">
    <text evidence="15">The sequence shown here is derived from an EMBL/GenBank/DDBJ whole genome shotgun (WGS) entry which is preliminary data.</text>
</comment>
<feature type="binding site" evidence="9">
    <location>
        <begin position="14"/>
        <end position="19"/>
    </location>
    <ligand>
        <name>ATP</name>
        <dbReference type="ChEBI" id="CHEBI:30616"/>
    </ligand>
</feature>
<feature type="transmembrane region" description="Helical" evidence="13">
    <location>
        <begin position="414"/>
        <end position="435"/>
    </location>
</feature>
<dbReference type="PANTHER" id="PTHR10953:SF5">
    <property type="entry name" value="SUMO-ACTIVATING ENZYME SUBUNIT 2"/>
    <property type="match status" value="1"/>
</dbReference>
<dbReference type="Pfam" id="PF00899">
    <property type="entry name" value="ThiF"/>
    <property type="match status" value="1"/>
</dbReference>
<dbReference type="Proteomes" id="UP000187283">
    <property type="component" value="Unassembled WGS sequence"/>
</dbReference>
<keyword evidence="13" id="KW-1133">Transmembrane helix</keyword>
<keyword evidence="4 9" id="KW-0547">Nucleotide-binding</keyword>
<feature type="binding site" evidence="9">
    <location>
        <position position="38"/>
    </location>
    <ligand>
        <name>ATP</name>
        <dbReference type="ChEBI" id="CHEBI:30616"/>
    </ligand>
</feature>
<feature type="compositionally biased region" description="Polar residues" evidence="12">
    <location>
        <begin position="647"/>
        <end position="658"/>
    </location>
</feature>
<feature type="binding site" evidence="10">
    <location>
        <position position="475"/>
    </location>
    <ligand>
        <name>Zn(2+)</name>
        <dbReference type="ChEBI" id="CHEBI:29105"/>
    </ligand>
</feature>
<dbReference type="Gene3D" id="3.40.50.720">
    <property type="entry name" value="NAD(P)-binding Rossmann-like Domain"/>
    <property type="match status" value="1"/>
</dbReference>
<dbReference type="SUPFAM" id="SSF69572">
    <property type="entry name" value="Activating enzymes of the ubiquitin-like proteins"/>
    <property type="match status" value="1"/>
</dbReference>
<feature type="binding site" evidence="9">
    <location>
        <position position="62"/>
    </location>
    <ligand>
        <name>ATP</name>
        <dbReference type="ChEBI" id="CHEBI:30616"/>
    </ligand>
</feature>
<dbReference type="GO" id="GO:0019948">
    <property type="term" value="F:SUMO activating enzyme activity"/>
    <property type="evidence" value="ECO:0007669"/>
    <property type="project" value="InterPro"/>
</dbReference>
<evidence type="ECO:0000256" key="6">
    <source>
        <dbReference type="ARBA" id="ARBA00022833"/>
    </source>
</evidence>
<keyword evidence="5" id="KW-0833">Ubl conjugation pathway</keyword>
<dbReference type="PANTHER" id="PTHR10953">
    <property type="entry name" value="UBIQUITIN-ACTIVATING ENZYME E1"/>
    <property type="match status" value="1"/>
</dbReference>
<keyword evidence="16" id="KW-1185">Reference proteome</keyword>
<dbReference type="InterPro" id="IPR035985">
    <property type="entry name" value="Ubiquitin-activating_enz"/>
</dbReference>
<evidence type="ECO:0000256" key="7">
    <source>
        <dbReference type="ARBA" id="ARBA00022840"/>
    </source>
</evidence>
<dbReference type="InterPro" id="IPR023318">
    <property type="entry name" value="Ub_act_enz_dom_a_sf"/>
</dbReference>
<dbReference type="OrthoDB" id="10255449at2759"/>
<dbReference type="InterPro" id="IPR033127">
    <property type="entry name" value="UBQ-activ_enz_E1_Cys_AS"/>
</dbReference>
<proteinExistence type="inferred from homology"/>
<dbReference type="FunFam" id="3.50.50.80:FF:000002">
    <property type="entry name" value="SUMO-activating enzyme subunit 2"/>
    <property type="match status" value="1"/>
</dbReference>
<dbReference type="AlphaFoldDB" id="A0A1R1WZ59"/>
<protein>
    <submittedName>
        <fullName evidence="15">Ubiquitin-activating enzyme E1-like</fullName>
    </submittedName>
</protein>
<feature type="compositionally biased region" description="Polar residues" evidence="12">
    <location>
        <begin position="630"/>
        <end position="639"/>
    </location>
</feature>
<dbReference type="GO" id="GO:0046872">
    <property type="term" value="F:metal ion binding"/>
    <property type="evidence" value="ECO:0007669"/>
    <property type="project" value="UniProtKB-KW"/>
</dbReference>
<dbReference type="GO" id="GO:0016925">
    <property type="term" value="P:protein sumoylation"/>
    <property type="evidence" value="ECO:0007669"/>
    <property type="project" value="UniProtKB-UniPathway"/>
</dbReference>
<dbReference type="GO" id="GO:0031510">
    <property type="term" value="C:SUMO activating enzyme complex"/>
    <property type="evidence" value="ECO:0007669"/>
    <property type="project" value="TreeGrafter"/>
</dbReference>
<evidence type="ECO:0000256" key="5">
    <source>
        <dbReference type="ARBA" id="ARBA00022786"/>
    </source>
</evidence>
<reference evidence="15 16" key="1">
    <citation type="submission" date="2017-01" db="EMBL/GenBank/DDBJ databases">
        <authorList>
            <person name="Mah S.A."/>
            <person name="Swanson W.J."/>
            <person name="Moy G.W."/>
            <person name="Vacquier V.D."/>
        </authorList>
    </citation>
    <scope>NUCLEOTIDE SEQUENCE [LARGE SCALE GENOMIC DNA]</scope>
    <source>
        <strain evidence="15 16">GSMNP</strain>
    </source>
</reference>
<dbReference type="InterPro" id="IPR000594">
    <property type="entry name" value="ThiF_NAD_FAD-bd"/>
</dbReference>
<keyword evidence="3 10" id="KW-0479">Metal-binding</keyword>
<dbReference type="PIRSF" id="PIRSF039133">
    <property type="entry name" value="SUMO_E1B"/>
    <property type="match status" value="1"/>
</dbReference>
<dbReference type="InterPro" id="IPR042449">
    <property type="entry name" value="Ub-E1_IAD_1"/>
</dbReference>
<evidence type="ECO:0000256" key="13">
    <source>
        <dbReference type="SAM" id="Phobius"/>
    </source>
</evidence>
<evidence type="ECO:0000313" key="15">
    <source>
        <dbReference type="EMBL" id="OMJ07672.1"/>
    </source>
</evidence>
<feature type="region of interest" description="Disordered" evidence="12">
    <location>
        <begin position="612"/>
        <end position="723"/>
    </location>
</feature>
<evidence type="ECO:0000256" key="12">
    <source>
        <dbReference type="SAM" id="MobiDB-lite"/>
    </source>
</evidence>
<comment type="pathway">
    <text evidence="1">Protein modification; protein sumoylation.</text>
</comment>
<gene>
    <name evidence="15" type="ORF">AYI70_g12032</name>
</gene>
<name>A0A1R1WZ59_9FUNG</name>
<evidence type="ECO:0000256" key="2">
    <source>
        <dbReference type="ARBA" id="ARBA00005673"/>
    </source>
</evidence>
<dbReference type="UniPathway" id="UPA00886"/>
<feature type="active site" description="Glycyl thioester intermediate" evidence="8 11">
    <location>
        <position position="186"/>
    </location>
</feature>
<comment type="similarity">
    <text evidence="2">Belongs to the ubiquitin-activating E1 family.</text>
</comment>
<evidence type="ECO:0000256" key="4">
    <source>
        <dbReference type="ARBA" id="ARBA00022741"/>
    </source>
</evidence>
<dbReference type="GO" id="GO:0005737">
    <property type="term" value="C:cytoplasm"/>
    <property type="evidence" value="ECO:0007669"/>
    <property type="project" value="TreeGrafter"/>
</dbReference>
<evidence type="ECO:0000256" key="8">
    <source>
        <dbReference type="PIRSR" id="PIRSR039133-1"/>
    </source>
</evidence>
<feature type="compositionally biased region" description="Polar residues" evidence="12">
    <location>
        <begin position="677"/>
        <end position="695"/>
    </location>
</feature>
<feature type="binding site" evidence="10">
    <location>
        <position position="170"/>
    </location>
    <ligand>
        <name>Zn(2+)</name>
        <dbReference type="ChEBI" id="CHEBI:29105"/>
    </ligand>
</feature>
<dbReference type="Gene3D" id="3.50.50.80">
    <property type="entry name" value="Ubiquitin-activating enzyme E1, inactive adenylation domain, subdomain 1"/>
    <property type="match status" value="1"/>
</dbReference>
<evidence type="ECO:0000256" key="1">
    <source>
        <dbReference type="ARBA" id="ARBA00004718"/>
    </source>
</evidence>
<evidence type="ECO:0000256" key="10">
    <source>
        <dbReference type="PIRSR" id="PIRSR039133-3"/>
    </source>
</evidence>
<feature type="domain" description="THIF-type NAD/FAD binding fold" evidence="14">
    <location>
        <begin position="7"/>
        <end position="476"/>
    </location>
</feature>
<dbReference type="InterPro" id="IPR030661">
    <property type="entry name" value="Uba2"/>
</dbReference>
<dbReference type="InterPro" id="IPR045886">
    <property type="entry name" value="ThiF/MoeB/HesA"/>
</dbReference>
<feature type="binding site" evidence="10">
    <location>
        <position position="478"/>
    </location>
    <ligand>
        <name>Zn(2+)</name>
        <dbReference type="ChEBI" id="CHEBI:29105"/>
    </ligand>
</feature>
<dbReference type="Gene3D" id="3.10.290.20">
    <property type="entry name" value="Ubiquitin-like 2 activating enzyme e1b. Chain: B, domain 3"/>
    <property type="match status" value="1"/>
</dbReference>
<keyword evidence="13" id="KW-0812">Transmembrane</keyword>
<sequence>MVMPIPNINVLQIGSGGVGCEILKNLASSGFNKITIIDLDTIELSNLNRQFLFKSSDIGKPKATAAAASVNKMCPNATITPIQDNIKNLTYNYQWFSKFDIVINALDNLGTISPPPPHFSSLATTYPNRSFTYSSSLHPLFNTNRRKKAQTGTAGYTGQTTVIKRGYTECFECQPKPLEQKVYPVCTIRNTPSTLVHCVVWAKDYLFVQLFGNDSLKESDSMLQDPQIDEEEQLKMAKESQSLKNIMSNINSPDFPKLVFNSMFGNNIAELLKLDDMWKNRPKPTPIFFDQLASSQINPDVYSDINDNKLLSTDSIFHIWVSSLDKLKSRYLNDKDIGLQFDKDDEDALRFVGSSANLRASVFGIKSQSLFQIKGSFPFSFYFILFYFILIPPIDPYLFYIPIPLSCPPILYPIAGNIIPAIATTNAIIAGLAVIQASKIASNDLSSCKTIYYAYGGRRPQFLYKEPLLPPNPNCSICQSNYYKINVNFNSTTIQQIADCVTEYLSDNLDISKNLPLNGTDSITQDISDDDIDDVEFSIIEGSRILYDFDFDDNADKTLAELNIQSNNLITIVFDPHHYTTLVLCPTPSESEILSVKLDMLSSGHFFYPYKTRKPRQKLPEKDQLHPVTNGKNASQQPEPATDNKLPLNSSSHTNNSVIILDGDDDHGDGNVPAGSAISNGGSNDISHSAETGNQHVHELVDDDSDGSTEELDSHKPKRQRLN</sequence>
<evidence type="ECO:0000256" key="3">
    <source>
        <dbReference type="ARBA" id="ARBA00022723"/>
    </source>
</evidence>
<keyword evidence="7 9" id="KW-0067">ATP-binding</keyword>
<keyword evidence="13" id="KW-0472">Membrane</keyword>
<feature type="binding site" evidence="9">
    <location>
        <begin position="46"/>
        <end position="49"/>
    </location>
    <ligand>
        <name>ATP</name>
        <dbReference type="ChEBI" id="CHEBI:30616"/>
    </ligand>
</feature>
<evidence type="ECO:0000256" key="11">
    <source>
        <dbReference type="PROSITE-ProRule" id="PRU10132"/>
    </source>
</evidence>
<keyword evidence="6 10" id="KW-0862">Zinc</keyword>
<feature type="compositionally biased region" description="Acidic residues" evidence="12">
    <location>
        <begin position="701"/>
        <end position="711"/>
    </location>
</feature>
<dbReference type="Gene3D" id="1.10.10.520">
    <property type="entry name" value="Ubiquitin activating enzymes (Uba3). Chain: B, domain 2"/>
    <property type="match status" value="1"/>
</dbReference>
<dbReference type="PROSITE" id="PS00865">
    <property type="entry name" value="UBIQUITIN_ACTIVAT_2"/>
    <property type="match status" value="1"/>
</dbReference>
<feature type="transmembrane region" description="Helical" evidence="13">
    <location>
        <begin position="376"/>
        <end position="394"/>
    </location>
</feature>